<keyword evidence="2" id="KW-1185">Reference proteome</keyword>
<evidence type="ECO:0000313" key="1">
    <source>
        <dbReference type="EMBL" id="GCE25087.1"/>
    </source>
</evidence>
<reference evidence="2" key="1">
    <citation type="submission" date="2018-12" db="EMBL/GenBank/DDBJ databases">
        <title>Tengunoibacter tsumagoiensis gen. nov., sp. nov., Dictyobacter kobayashii sp. nov., D. alpinus sp. nov., and D. joshuensis sp. nov. and description of Dictyobacteraceae fam. nov. within the order Ktedonobacterales isolated from Tengu-no-mugimeshi.</title>
        <authorList>
            <person name="Wang C.M."/>
            <person name="Zheng Y."/>
            <person name="Sakai Y."/>
            <person name="Toyoda A."/>
            <person name="Minakuchi Y."/>
            <person name="Abe K."/>
            <person name="Yokota A."/>
            <person name="Yabe S."/>
        </authorList>
    </citation>
    <scope>NUCLEOTIDE SEQUENCE [LARGE SCALE GENOMIC DNA]</scope>
    <source>
        <strain evidence="2">Uno16</strain>
    </source>
</reference>
<proteinExistence type="predicted"/>
<protein>
    <submittedName>
        <fullName evidence="1">Uncharacterized protein</fullName>
    </submittedName>
</protein>
<accession>A0A402B1A5</accession>
<comment type="caution">
    <text evidence="1">The sequence shown here is derived from an EMBL/GenBank/DDBJ whole genome shotgun (WGS) entry which is preliminary data.</text>
</comment>
<dbReference type="Proteomes" id="UP000287171">
    <property type="component" value="Unassembled WGS sequence"/>
</dbReference>
<sequence length="44" mass="4791">MRVLQAGGLQHTHTIPRVGVAGARQDDFYIARDSGQRTGNLLTL</sequence>
<dbReference type="EMBL" id="BIFT01000001">
    <property type="protein sequence ID" value="GCE25087.1"/>
    <property type="molecule type" value="Genomic_DNA"/>
</dbReference>
<gene>
    <name evidence="1" type="ORF">KDA_05710</name>
</gene>
<evidence type="ECO:0000313" key="2">
    <source>
        <dbReference type="Proteomes" id="UP000287171"/>
    </source>
</evidence>
<organism evidence="1 2">
    <name type="scientific">Dictyobacter alpinus</name>
    <dbReference type="NCBI Taxonomy" id="2014873"/>
    <lineage>
        <taxon>Bacteria</taxon>
        <taxon>Bacillati</taxon>
        <taxon>Chloroflexota</taxon>
        <taxon>Ktedonobacteria</taxon>
        <taxon>Ktedonobacterales</taxon>
        <taxon>Dictyobacteraceae</taxon>
        <taxon>Dictyobacter</taxon>
    </lineage>
</organism>
<name>A0A402B1A5_9CHLR</name>
<dbReference type="AlphaFoldDB" id="A0A402B1A5"/>